<dbReference type="SUPFAM" id="SSF54862">
    <property type="entry name" value="4Fe-4S ferredoxins"/>
    <property type="match status" value="1"/>
</dbReference>
<gene>
    <name evidence="5" type="ORF">J2S72_000745</name>
</gene>
<keyword evidence="6" id="KW-1185">Reference proteome</keyword>
<keyword evidence="1" id="KW-0479">Metal-binding</keyword>
<dbReference type="EMBL" id="JAUSTN010000003">
    <property type="protein sequence ID" value="MDQ0274728.1"/>
    <property type="molecule type" value="Genomic_DNA"/>
</dbReference>
<accession>A0ABU0AWB3</accession>
<dbReference type="RefSeq" id="WP_023055842.1">
    <property type="nucleotide sequence ID" value="NZ_JAUSTN010000003.1"/>
</dbReference>
<dbReference type="PANTHER" id="PTHR43122">
    <property type="entry name" value="FERREDOXIN SUBUNIT OF PYRUVATE:FLAVODOXIN OXIDOREDUCTASE-RELATED"/>
    <property type="match status" value="1"/>
</dbReference>
<reference evidence="5 6" key="1">
    <citation type="submission" date="2023-07" db="EMBL/GenBank/DDBJ databases">
        <title>Genomic Encyclopedia of Type Strains, Phase IV (KMG-IV): sequencing the most valuable type-strain genomes for metagenomic binning, comparative biology and taxonomic classification.</title>
        <authorList>
            <person name="Goeker M."/>
        </authorList>
    </citation>
    <scope>NUCLEOTIDE SEQUENCE [LARGE SCALE GENOMIC DNA]</scope>
    <source>
        <strain evidence="5 6">DSM 22616</strain>
    </source>
</reference>
<keyword evidence="5" id="KW-0560">Oxidoreductase</keyword>
<evidence type="ECO:0000313" key="6">
    <source>
        <dbReference type="Proteomes" id="UP001236559"/>
    </source>
</evidence>
<dbReference type="PROSITE" id="PS00198">
    <property type="entry name" value="4FE4S_FER_1"/>
    <property type="match status" value="1"/>
</dbReference>
<dbReference type="GO" id="GO:0047553">
    <property type="term" value="F:2-oxoglutarate synthase activity"/>
    <property type="evidence" value="ECO:0007669"/>
    <property type="project" value="UniProtKB-EC"/>
</dbReference>
<sequence length="72" mass="7654">MAKGRVEFNEVRCKGCGLCVTACPKNVIEINPHKINQKGYSPATAARPEDCIACCNCAITCPDSVISVIKIG</sequence>
<dbReference type="Gene3D" id="3.30.70.20">
    <property type="match status" value="1"/>
</dbReference>
<evidence type="ECO:0000259" key="4">
    <source>
        <dbReference type="PROSITE" id="PS51379"/>
    </source>
</evidence>
<protein>
    <submittedName>
        <fullName evidence="5">2-oxoglutarate ferredoxin oxidoreductase subunit delta</fullName>
        <ecNumber evidence="5">1.2.7.3</ecNumber>
    </submittedName>
</protein>
<feature type="domain" description="4Fe-4S ferredoxin-type" evidence="4">
    <location>
        <begin position="4"/>
        <end position="33"/>
    </location>
</feature>
<dbReference type="EC" id="1.2.7.3" evidence="5"/>
<keyword evidence="3" id="KW-0411">Iron-sulfur</keyword>
<evidence type="ECO:0000256" key="1">
    <source>
        <dbReference type="ARBA" id="ARBA00022723"/>
    </source>
</evidence>
<dbReference type="PROSITE" id="PS51379">
    <property type="entry name" value="4FE4S_FER_2"/>
    <property type="match status" value="2"/>
</dbReference>
<comment type="caution">
    <text evidence="5">The sequence shown here is derived from an EMBL/GenBank/DDBJ whole genome shotgun (WGS) entry which is preliminary data.</text>
</comment>
<organism evidence="5 6">
    <name type="scientific">Peptoniphilus koenoeneniae</name>
    <dbReference type="NCBI Taxonomy" id="507751"/>
    <lineage>
        <taxon>Bacteria</taxon>
        <taxon>Bacillati</taxon>
        <taxon>Bacillota</taxon>
        <taxon>Tissierellia</taxon>
        <taxon>Tissierellales</taxon>
        <taxon>Peptoniphilaceae</taxon>
        <taxon>Peptoniphilus</taxon>
    </lineage>
</organism>
<dbReference type="Proteomes" id="UP001236559">
    <property type="component" value="Unassembled WGS sequence"/>
</dbReference>
<dbReference type="Pfam" id="PF12838">
    <property type="entry name" value="Fer4_7"/>
    <property type="match status" value="1"/>
</dbReference>
<dbReference type="InterPro" id="IPR017900">
    <property type="entry name" value="4Fe4S_Fe_S_CS"/>
</dbReference>
<keyword evidence="2" id="KW-0408">Iron</keyword>
<evidence type="ECO:0000256" key="3">
    <source>
        <dbReference type="ARBA" id="ARBA00023014"/>
    </source>
</evidence>
<name>A0ABU0AWB3_9FIRM</name>
<dbReference type="PANTHER" id="PTHR43122:SF2">
    <property type="entry name" value="FERREDOXIN SUBUNIT OF PYRUVATE:FLAVODOXIN OXIDOREDUCTASE"/>
    <property type="match status" value="1"/>
</dbReference>
<evidence type="ECO:0000313" key="5">
    <source>
        <dbReference type="EMBL" id="MDQ0274728.1"/>
    </source>
</evidence>
<evidence type="ECO:0000256" key="2">
    <source>
        <dbReference type="ARBA" id="ARBA00023004"/>
    </source>
</evidence>
<dbReference type="InterPro" id="IPR017896">
    <property type="entry name" value="4Fe4S_Fe-S-bd"/>
</dbReference>
<feature type="domain" description="4Fe-4S ferredoxin-type" evidence="4">
    <location>
        <begin position="42"/>
        <end position="71"/>
    </location>
</feature>
<proteinExistence type="predicted"/>